<comment type="caution">
    <text evidence="1">The sequence shown here is derived from an EMBL/GenBank/DDBJ whole genome shotgun (WGS) entry which is preliminary data.</text>
</comment>
<dbReference type="GO" id="GO:0046912">
    <property type="term" value="F:acyltransferase activity, acyl groups converted into alkyl on transfer"/>
    <property type="evidence" value="ECO:0007669"/>
    <property type="project" value="InterPro"/>
</dbReference>
<dbReference type="EMBL" id="JAEKFT010000033">
    <property type="protein sequence ID" value="MBT0963602.1"/>
    <property type="molecule type" value="Genomic_DNA"/>
</dbReference>
<evidence type="ECO:0000313" key="1">
    <source>
        <dbReference type="EMBL" id="MBT0963602.1"/>
    </source>
</evidence>
<dbReference type="Proteomes" id="UP000694660">
    <property type="component" value="Unassembled WGS sequence"/>
</dbReference>
<reference evidence="2" key="1">
    <citation type="journal article" date="2022" name="ISME J.">
        <title>Genetic and phylogenetic analysis of dissimilatory iodate-reducing bacteria identifies potential niches across the world's oceans.</title>
        <authorList>
            <person name="Reyes-Umana V."/>
            <person name="Henning Z."/>
            <person name="Lee K."/>
            <person name="Barnum T.P."/>
            <person name="Coates J.D."/>
        </authorList>
    </citation>
    <scope>NUCLEOTIDE SEQUENCE [LARGE SCALE GENOMIC DNA]</scope>
    <source>
        <strain evidence="2">IR12</strain>
    </source>
</reference>
<name>A0A944DG57_DENI1</name>
<sequence length="254" mass="27103">MSERIHTRIWDESPDPRSPFLGQNVRLFGYDYYGDLVGRARWVEMLWLLFTGEAPTPDQSALLERLAVALANPGPRDPSVHAAMCGGVGGSPPAASLVAALAVASGDHGGAGELRRAMSAWATAGEAFDRVTDALTDQADDTGMWPGFSPLSHHTAHSVLDCLAALGRASLARRLTWLHQHEPSLSDAARCGLSLTGVAAAALTDLGMDLDQGEALFLLLRLPGTLAHAVEQSGKRHKQFPFFALNDITRSDDA</sequence>
<dbReference type="SUPFAM" id="SSF48256">
    <property type="entry name" value="Citrate synthase"/>
    <property type="match status" value="1"/>
</dbReference>
<accession>A0A944DG57</accession>
<organism evidence="1 2">
    <name type="scientific">Denitromonas iodatirespirans</name>
    <dbReference type="NCBI Taxonomy" id="2795389"/>
    <lineage>
        <taxon>Bacteria</taxon>
        <taxon>Pseudomonadati</taxon>
        <taxon>Pseudomonadota</taxon>
        <taxon>Betaproteobacteria</taxon>
        <taxon>Rhodocyclales</taxon>
        <taxon>Zoogloeaceae</taxon>
        <taxon>Denitromonas</taxon>
    </lineage>
</organism>
<gene>
    <name evidence="1" type="ORF">I8J34_20645</name>
</gene>
<dbReference type="RefSeq" id="WP_214363533.1">
    <property type="nucleotide sequence ID" value="NZ_JAEKFT010000033.1"/>
</dbReference>
<dbReference type="InterPro" id="IPR036969">
    <property type="entry name" value="Citrate_synthase_sf"/>
</dbReference>
<keyword evidence="2" id="KW-1185">Reference proteome</keyword>
<dbReference type="AlphaFoldDB" id="A0A944DG57"/>
<protein>
    <submittedName>
        <fullName evidence="1">Uncharacterized protein</fullName>
    </submittedName>
</protein>
<dbReference type="InterPro" id="IPR016142">
    <property type="entry name" value="Citrate_synth-like_lrg_a-sub"/>
</dbReference>
<proteinExistence type="predicted"/>
<dbReference type="Gene3D" id="1.10.580.10">
    <property type="entry name" value="Citrate Synthase, domain 1"/>
    <property type="match status" value="1"/>
</dbReference>
<evidence type="ECO:0000313" key="2">
    <source>
        <dbReference type="Proteomes" id="UP000694660"/>
    </source>
</evidence>